<protein>
    <submittedName>
        <fullName evidence="5">Uncharacterized protein</fullName>
    </submittedName>
</protein>
<dbReference type="InterPro" id="IPR038716">
    <property type="entry name" value="P1/P2_N_sf"/>
</dbReference>
<sequence length="62" mass="6777">MKYLGAYLLATMGGNSSPSAKDILAILGNSSARIGRYYKMYNSILCLLSYTTFNVRSGFVNV</sequence>
<reference evidence="5 6" key="1">
    <citation type="submission" date="2013-11" db="EMBL/GenBank/DDBJ databases">
        <title>Draft genome of the bovine lungworm Dictyocaulus viviparus.</title>
        <authorList>
            <person name="Mitreva M."/>
        </authorList>
    </citation>
    <scope>NUCLEOTIDE SEQUENCE [LARGE SCALE GENOMIC DNA]</scope>
    <source>
        <strain evidence="5 6">HannoverDv2000</strain>
    </source>
</reference>
<evidence type="ECO:0000313" key="5">
    <source>
        <dbReference type="EMBL" id="KJH46203.1"/>
    </source>
</evidence>
<organism evidence="5 6">
    <name type="scientific">Dictyocaulus viviparus</name>
    <name type="common">Bovine lungworm</name>
    <dbReference type="NCBI Taxonomy" id="29172"/>
    <lineage>
        <taxon>Eukaryota</taxon>
        <taxon>Metazoa</taxon>
        <taxon>Ecdysozoa</taxon>
        <taxon>Nematoda</taxon>
        <taxon>Chromadorea</taxon>
        <taxon>Rhabditida</taxon>
        <taxon>Rhabditina</taxon>
        <taxon>Rhabditomorpha</taxon>
        <taxon>Strongyloidea</taxon>
        <taxon>Metastrongylidae</taxon>
        <taxon>Dictyocaulus</taxon>
    </lineage>
</organism>
<keyword evidence="6" id="KW-1185">Reference proteome</keyword>
<accession>A0A0D8XNK8</accession>
<evidence type="ECO:0000313" key="6">
    <source>
        <dbReference type="Proteomes" id="UP000053766"/>
    </source>
</evidence>
<evidence type="ECO:0000256" key="1">
    <source>
        <dbReference type="ARBA" id="ARBA00003362"/>
    </source>
</evidence>
<comment type="function">
    <text evidence="1">Plays an important role in the elongation step of protein synthesis.</text>
</comment>
<reference evidence="6" key="2">
    <citation type="journal article" date="2016" name="Sci. Rep.">
        <title>Dictyocaulus viviparus genome, variome and transcriptome elucidate lungworm biology and support future intervention.</title>
        <authorList>
            <person name="McNulty S.N."/>
            <person name="Strube C."/>
            <person name="Rosa B.A."/>
            <person name="Martin J.C."/>
            <person name="Tyagi R."/>
            <person name="Choi Y.J."/>
            <person name="Wang Q."/>
            <person name="Hallsworth Pepin K."/>
            <person name="Zhang X."/>
            <person name="Ozersky P."/>
            <person name="Wilson R.K."/>
            <person name="Sternberg P.W."/>
            <person name="Gasser R.B."/>
            <person name="Mitreva M."/>
        </authorList>
    </citation>
    <scope>NUCLEOTIDE SEQUENCE [LARGE SCALE GENOMIC DNA]</scope>
    <source>
        <strain evidence="6">HannoverDv2000</strain>
    </source>
</reference>
<keyword evidence="4" id="KW-0687">Ribonucleoprotein</keyword>
<dbReference type="AlphaFoldDB" id="A0A0D8XNK8"/>
<dbReference type="Gene3D" id="1.10.10.1410">
    <property type="match status" value="1"/>
</dbReference>
<dbReference type="GO" id="GO:1990904">
    <property type="term" value="C:ribonucleoprotein complex"/>
    <property type="evidence" value="ECO:0007669"/>
    <property type="project" value="UniProtKB-KW"/>
</dbReference>
<name>A0A0D8XNK8_DICVI</name>
<dbReference type="EMBL" id="KN716364">
    <property type="protein sequence ID" value="KJH46203.1"/>
    <property type="molecule type" value="Genomic_DNA"/>
</dbReference>
<dbReference type="Proteomes" id="UP000053766">
    <property type="component" value="Unassembled WGS sequence"/>
</dbReference>
<evidence type="ECO:0000256" key="4">
    <source>
        <dbReference type="ARBA" id="ARBA00023274"/>
    </source>
</evidence>
<dbReference type="OrthoDB" id="1227494at2759"/>
<evidence type="ECO:0000256" key="3">
    <source>
        <dbReference type="ARBA" id="ARBA00022980"/>
    </source>
</evidence>
<dbReference type="GO" id="GO:0005840">
    <property type="term" value="C:ribosome"/>
    <property type="evidence" value="ECO:0007669"/>
    <property type="project" value="UniProtKB-KW"/>
</dbReference>
<comment type="similarity">
    <text evidence="2">Belongs to the eukaryotic ribosomal protein P1/P2 family.</text>
</comment>
<evidence type="ECO:0000256" key="2">
    <source>
        <dbReference type="ARBA" id="ARBA00005436"/>
    </source>
</evidence>
<keyword evidence="3" id="KW-0689">Ribosomal protein</keyword>
<proteinExistence type="inferred from homology"/>
<gene>
    <name evidence="5" type="ORF">DICVIV_07723</name>
</gene>